<dbReference type="InterPro" id="IPR017941">
    <property type="entry name" value="Rieske_2Fe-2S"/>
</dbReference>
<dbReference type="Gene3D" id="2.102.10.10">
    <property type="entry name" value="Rieske [2Fe-2S] iron-sulphur domain"/>
    <property type="match status" value="1"/>
</dbReference>
<evidence type="ECO:0000256" key="3">
    <source>
        <dbReference type="ARBA" id="ARBA00023004"/>
    </source>
</evidence>
<evidence type="ECO:0000256" key="2">
    <source>
        <dbReference type="ARBA" id="ARBA00022723"/>
    </source>
</evidence>
<evidence type="ECO:0000256" key="4">
    <source>
        <dbReference type="ARBA" id="ARBA00023014"/>
    </source>
</evidence>
<dbReference type="AlphaFoldDB" id="A0A5C4LYS2"/>
<dbReference type="EMBL" id="VDFW01000020">
    <property type="protein sequence ID" value="TNC23428.1"/>
    <property type="molecule type" value="Genomic_DNA"/>
</dbReference>
<feature type="domain" description="Rieske" evidence="5">
    <location>
        <begin position="3"/>
        <end position="96"/>
    </location>
</feature>
<dbReference type="PANTHER" id="PTHR21496:SF23">
    <property type="entry name" value="3-PHENYLPROPIONATE_CINNAMIC ACID DIOXYGENASE FERREDOXIN SUBUNIT"/>
    <property type="match status" value="1"/>
</dbReference>
<accession>A0A5C4LYS2</accession>
<evidence type="ECO:0000313" key="7">
    <source>
        <dbReference type="Proteomes" id="UP000305546"/>
    </source>
</evidence>
<sequence length="107" mass="11879">MWVYAAELAELARRKKKRVTIGEDAVALFLVDGEVYALADVCVHKGRSLSRGTLWRASVICPGHQWAFDPETGRAEDQDACQPTYAVEVRDGKVFVDPVQRVTSEAT</sequence>
<reference evidence="6 7" key="1">
    <citation type="submission" date="2019-06" db="EMBL/GenBank/DDBJ databases">
        <title>Amycolatopsis alkalitolerans sp. nov., isolated from Gastrodia elata Blume.</title>
        <authorList>
            <person name="Narsing Rao M.P."/>
            <person name="Li W.J."/>
        </authorList>
    </citation>
    <scope>NUCLEOTIDE SEQUENCE [LARGE SCALE GENOMIC DNA]</scope>
    <source>
        <strain evidence="6 7">SYSUP0005</strain>
    </source>
</reference>
<keyword evidence="3" id="KW-0408">Iron</keyword>
<comment type="caution">
    <text evidence="6">The sequence shown here is derived from an EMBL/GenBank/DDBJ whole genome shotgun (WGS) entry which is preliminary data.</text>
</comment>
<keyword evidence="2" id="KW-0479">Metal-binding</keyword>
<keyword evidence="4" id="KW-0411">Iron-sulfur</keyword>
<dbReference type="OrthoDB" id="147178at2"/>
<dbReference type="PANTHER" id="PTHR21496">
    <property type="entry name" value="FERREDOXIN-RELATED"/>
    <property type="match status" value="1"/>
</dbReference>
<dbReference type="GO" id="GO:0046872">
    <property type="term" value="F:metal ion binding"/>
    <property type="evidence" value="ECO:0007669"/>
    <property type="project" value="UniProtKB-KW"/>
</dbReference>
<proteinExistence type="predicted"/>
<evidence type="ECO:0000313" key="6">
    <source>
        <dbReference type="EMBL" id="TNC23428.1"/>
    </source>
</evidence>
<name>A0A5C4LYS2_9PSEU</name>
<protein>
    <submittedName>
        <fullName evidence="6">Rieske (2Fe-2S) protein</fullName>
    </submittedName>
</protein>
<organism evidence="6 7">
    <name type="scientific">Amycolatopsis alkalitolerans</name>
    <dbReference type="NCBI Taxonomy" id="2547244"/>
    <lineage>
        <taxon>Bacteria</taxon>
        <taxon>Bacillati</taxon>
        <taxon>Actinomycetota</taxon>
        <taxon>Actinomycetes</taxon>
        <taxon>Pseudonocardiales</taxon>
        <taxon>Pseudonocardiaceae</taxon>
        <taxon>Amycolatopsis</taxon>
    </lineage>
</organism>
<keyword evidence="1" id="KW-0001">2Fe-2S</keyword>
<dbReference type="PROSITE" id="PS51296">
    <property type="entry name" value="RIESKE"/>
    <property type="match status" value="1"/>
</dbReference>
<keyword evidence="7" id="KW-1185">Reference proteome</keyword>
<evidence type="ECO:0000256" key="1">
    <source>
        <dbReference type="ARBA" id="ARBA00022714"/>
    </source>
</evidence>
<dbReference type="GO" id="GO:0016705">
    <property type="term" value="F:oxidoreductase activity, acting on paired donors, with incorporation or reduction of molecular oxygen"/>
    <property type="evidence" value="ECO:0007669"/>
    <property type="project" value="UniProtKB-ARBA"/>
</dbReference>
<dbReference type="Proteomes" id="UP000305546">
    <property type="component" value="Unassembled WGS sequence"/>
</dbReference>
<gene>
    <name evidence="6" type="ORF">FG385_22100</name>
</gene>
<dbReference type="SUPFAM" id="SSF50022">
    <property type="entry name" value="ISP domain"/>
    <property type="match status" value="1"/>
</dbReference>
<dbReference type="InterPro" id="IPR036922">
    <property type="entry name" value="Rieske_2Fe-2S_sf"/>
</dbReference>
<evidence type="ECO:0000259" key="5">
    <source>
        <dbReference type="PROSITE" id="PS51296"/>
    </source>
</evidence>
<dbReference type="RefSeq" id="WP_139098672.1">
    <property type="nucleotide sequence ID" value="NZ_VDFW01000020.1"/>
</dbReference>
<dbReference type="GO" id="GO:0051537">
    <property type="term" value="F:2 iron, 2 sulfur cluster binding"/>
    <property type="evidence" value="ECO:0007669"/>
    <property type="project" value="UniProtKB-KW"/>
</dbReference>
<dbReference type="Pfam" id="PF00355">
    <property type="entry name" value="Rieske"/>
    <property type="match status" value="1"/>
</dbReference>
<dbReference type="GO" id="GO:0004497">
    <property type="term" value="F:monooxygenase activity"/>
    <property type="evidence" value="ECO:0007669"/>
    <property type="project" value="UniProtKB-ARBA"/>
</dbReference>